<reference evidence="2" key="1">
    <citation type="journal article" date="2017" name="Front. Plant Sci.">
        <title>Climate Clever Clovers: New Paradigm to Reduce the Environmental Footprint of Ruminants by Breeding Low Methanogenic Forages Utilizing Haplotype Variation.</title>
        <authorList>
            <person name="Kaur P."/>
            <person name="Appels R."/>
            <person name="Bayer P.E."/>
            <person name="Keeble-Gagnere G."/>
            <person name="Wang J."/>
            <person name="Hirakawa H."/>
            <person name="Shirasawa K."/>
            <person name="Vercoe P."/>
            <person name="Stefanova K."/>
            <person name="Durmic Z."/>
            <person name="Nichols P."/>
            <person name="Revell C."/>
            <person name="Isobe S.N."/>
            <person name="Edwards D."/>
            <person name="Erskine W."/>
        </authorList>
    </citation>
    <scope>NUCLEOTIDE SEQUENCE [LARGE SCALE GENOMIC DNA]</scope>
    <source>
        <strain evidence="2">cv. Daliak</strain>
    </source>
</reference>
<evidence type="ECO:0000313" key="2">
    <source>
        <dbReference type="Proteomes" id="UP000242715"/>
    </source>
</evidence>
<accession>A0A2Z6NTF6</accession>
<evidence type="ECO:0000313" key="1">
    <source>
        <dbReference type="EMBL" id="GAU47498.1"/>
    </source>
</evidence>
<proteinExistence type="predicted"/>
<dbReference type="Proteomes" id="UP000242715">
    <property type="component" value="Unassembled WGS sequence"/>
</dbReference>
<name>A0A2Z6NTF6_TRISU</name>
<sequence>MAIAVVNQVSSTGDGVVLNDEVEKISVSPIGDLTRARFDHEENDEPNITIPNCKHVALAVSHI</sequence>
<gene>
    <name evidence="1" type="ORF">TSUD_285280</name>
</gene>
<dbReference type="AlphaFoldDB" id="A0A2Z6NTF6"/>
<dbReference type="EMBL" id="DF974320">
    <property type="protein sequence ID" value="GAU47498.1"/>
    <property type="molecule type" value="Genomic_DNA"/>
</dbReference>
<keyword evidence="2" id="KW-1185">Reference proteome</keyword>
<protein>
    <submittedName>
        <fullName evidence="1">Uncharacterized protein</fullName>
    </submittedName>
</protein>
<organism evidence="1 2">
    <name type="scientific">Trifolium subterraneum</name>
    <name type="common">Subterranean clover</name>
    <dbReference type="NCBI Taxonomy" id="3900"/>
    <lineage>
        <taxon>Eukaryota</taxon>
        <taxon>Viridiplantae</taxon>
        <taxon>Streptophyta</taxon>
        <taxon>Embryophyta</taxon>
        <taxon>Tracheophyta</taxon>
        <taxon>Spermatophyta</taxon>
        <taxon>Magnoliopsida</taxon>
        <taxon>eudicotyledons</taxon>
        <taxon>Gunneridae</taxon>
        <taxon>Pentapetalae</taxon>
        <taxon>rosids</taxon>
        <taxon>fabids</taxon>
        <taxon>Fabales</taxon>
        <taxon>Fabaceae</taxon>
        <taxon>Papilionoideae</taxon>
        <taxon>50 kb inversion clade</taxon>
        <taxon>NPAAA clade</taxon>
        <taxon>Hologalegina</taxon>
        <taxon>IRL clade</taxon>
        <taxon>Trifolieae</taxon>
        <taxon>Trifolium</taxon>
    </lineage>
</organism>